<dbReference type="Pfam" id="PF04290">
    <property type="entry name" value="DctQ"/>
    <property type="match status" value="1"/>
</dbReference>
<dbReference type="PANTHER" id="PTHR35011:SF2">
    <property type="entry name" value="2,3-DIKETO-L-GULONATE TRAP TRANSPORTER SMALL PERMEASE PROTEIN YIAM"/>
    <property type="match status" value="1"/>
</dbReference>
<feature type="transmembrane region" description="Helical" evidence="9">
    <location>
        <begin position="128"/>
        <end position="146"/>
    </location>
</feature>
<gene>
    <name evidence="11" type="ORF">OW157_07190</name>
</gene>
<dbReference type="GO" id="GO:0005886">
    <property type="term" value="C:plasma membrane"/>
    <property type="evidence" value="ECO:0007669"/>
    <property type="project" value="UniProtKB-SubCell"/>
</dbReference>
<evidence type="ECO:0000256" key="4">
    <source>
        <dbReference type="ARBA" id="ARBA00022519"/>
    </source>
</evidence>
<protein>
    <submittedName>
        <fullName evidence="11">TRAP transporter small permease</fullName>
    </submittedName>
</protein>
<feature type="transmembrane region" description="Helical" evidence="9">
    <location>
        <begin position="12"/>
        <end position="32"/>
    </location>
</feature>
<keyword evidence="4" id="KW-0997">Cell inner membrane</keyword>
<evidence type="ECO:0000256" key="2">
    <source>
        <dbReference type="ARBA" id="ARBA00022448"/>
    </source>
</evidence>
<evidence type="ECO:0000256" key="7">
    <source>
        <dbReference type="ARBA" id="ARBA00023136"/>
    </source>
</evidence>
<reference evidence="11" key="1">
    <citation type="submission" date="2022-12" db="EMBL/GenBank/DDBJ databases">
        <title>Description and comparative metabolic analysis of Aerococcus sp. nov., isolated from the feces of a pig.</title>
        <authorList>
            <person name="Chang Y.-H."/>
        </authorList>
    </citation>
    <scope>NUCLEOTIDE SEQUENCE</scope>
    <source>
        <strain evidence="11">YH-aer222</strain>
    </source>
</reference>
<sequence length="162" mass="18234">MKKLRNILDRIMRVVIATILLAITLLTVWQVVTRYFLGHPSTWSEEVAAYLFVWVTVLGAAYVFGLRDHMNIPILSERVNPQVQRILAVISEIITLIFALTVMIYGGVKITDLTMGQMASSIPVAMGYFYSAIPISGVFIAVYNVLNLYDLFTSNTIEEEVK</sequence>
<keyword evidence="12" id="KW-1185">Reference proteome</keyword>
<keyword evidence="7 9" id="KW-0472">Membrane</keyword>
<keyword evidence="6 9" id="KW-1133">Transmembrane helix</keyword>
<keyword evidence="3" id="KW-1003">Cell membrane</keyword>
<evidence type="ECO:0000256" key="5">
    <source>
        <dbReference type="ARBA" id="ARBA00022692"/>
    </source>
</evidence>
<dbReference type="InterPro" id="IPR055348">
    <property type="entry name" value="DctQ"/>
</dbReference>
<evidence type="ECO:0000313" key="12">
    <source>
        <dbReference type="Proteomes" id="UP001146670"/>
    </source>
</evidence>
<dbReference type="PANTHER" id="PTHR35011">
    <property type="entry name" value="2,3-DIKETO-L-GULONATE TRAP TRANSPORTER SMALL PERMEASE PROTEIN YIAM"/>
    <property type="match status" value="1"/>
</dbReference>
<proteinExistence type="inferred from homology"/>
<accession>A0A9X3FQT4</accession>
<dbReference type="EMBL" id="JAPRFR010000004">
    <property type="protein sequence ID" value="MCZ0726336.1"/>
    <property type="molecule type" value="Genomic_DNA"/>
</dbReference>
<evidence type="ECO:0000256" key="9">
    <source>
        <dbReference type="SAM" id="Phobius"/>
    </source>
</evidence>
<feature type="domain" description="Tripartite ATP-independent periplasmic transporters DctQ component" evidence="10">
    <location>
        <begin position="23"/>
        <end position="152"/>
    </location>
</feature>
<comment type="similarity">
    <text evidence="8">Belongs to the TRAP transporter small permease family.</text>
</comment>
<organism evidence="11 12">
    <name type="scientific">Aerococcus kribbianus</name>
    <dbReference type="NCBI Taxonomy" id="2999064"/>
    <lineage>
        <taxon>Bacteria</taxon>
        <taxon>Bacillati</taxon>
        <taxon>Bacillota</taxon>
        <taxon>Bacilli</taxon>
        <taxon>Lactobacillales</taxon>
        <taxon>Aerococcaceae</taxon>
        <taxon>Aerococcus</taxon>
    </lineage>
</organism>
<dbReference type="InterPro" id="IPR007387">
    <property type="entry name" value="TRAP_DctQ"/>
</dbReference>
<evidence type="ECO:0000313" key="11">
    <source>
        <dbReference type="EMBL" id="MCZ0726336.1"/>
    </source>
</evidence>
<feature type="transmembrane region" description="Helical" evidence="9">
    <location>
        <begin position="86"/>
        <end position="108"/>
    </location>
</feature>
<evidence type="ECO:0000256" key="6">
    <source>
        <dbReference type="ARBA" id="ARBA00022989"/>
    </source>
</evidence>
<keyword evidence="2" id="KW-0813">Transport</keyword>
<name>A0A9X3FQT4_9LACT</name>
<evidence type="ECO:0000256" key="8">
    <source>
        <dbReference type="ARBA" id="ARBA00038436"/>
    </source>
</evidence>
<dbReference type="AlphaFoldDB" id="A0A9X3FQT4"/>
<evidence type="ECO:0000259" key="10">
    <source>
        <dbReference type="Pfam" id="PF04290"/>
    </source>
</evidence>
<dbReference type="GO" id="GO:0015740">
    <property type="term" value="P:C4-dicarboxylate transport"/>
    <property type="evidence" value="ECO:0007669"/>
    <property type="project" value="TreeGrafter"/>
</dbReference>
<keyword evidence="5 9" id="KW-0812">Transmembrane</keyword>
<feature type="transmembrane region" description="Helical" evidence="9">
    <location>
        <begin position="47"/>
        <end position="65"/>
    </location>
</feature>
<dbReference type="RefSeq" id="WP_268752712.1">
    <property type="nucleotide sequence ID" value="NZ_JAPRFQ010000004.1"/>
</dbReference>
<evidence type="ECO:0000256" key="1">
    <source>
        <dbReference type="ARBA" id="ARBA00004429"/>
    </source>
</evidence>
<evidence type="ECO:0000256" key="3">
    <source>
        <dbReference type="ARBA" id="ARBA00022475"/>
    </source>
</evidence>
<dbReference type="Proteomes" id="UP001146670">
    <property type="component" value="Unassembled WGS sequence"/>
</dbReference>
<dbReference type="GO" id="GO:0022857">
    <property type="term" value="F:transmembrane transporter activity"/>
    <property type="evidence" value="ECO:0007669"/>
    <property type="project" value="TreeGrafter"/>
</dbReference>
<comment type="subcellular location">
    <subcellularLocation>
        <location evidence="1">Cell inner membrane</location>
        <topology evidence="1">Multi-pass membrane protein</topology>
    </subcellularLocation>
</comment>
<comment type="caution">
    <text evidence="11">The sequence shown here is derived from an EMBL/GenBank/DDBJ whole genome shotgun (WGS) entry which is preliminary data.</text>
</comment>